<comment type="caution">
    <text evidence="1">The sequence shown here is derived from an EMBL/GenBank/DDBJ whole genome shotgun (WGS) entry which is preliminary data.</text>
</comment>
<evidence type="ECO:0000313" key="2">
    <source>
        <dbReference type="Proteomes" id="UP000199663"/>
    </source>
</evidence>
<gene>
    <name evidence="1" type="ORF">SAMN05444412_11133</name>
</gene>
<organism evidence="1 2">
    <name type="scientific">Rhodonellum ikkaensis</name>
    <dbReference type="NCBI Taxonomy" id="336829"/>
    <lineage>
        <taxon>Bacteria</taxon>
        <taxon>Pseudomonadati</taxon>
        <taxon>Bacteroidota</taxon>
        <taxon>Cytophagia</taxon>
        <taxon>Cytophagales</taxon>
        <taxon>Cytophagaceae</taxon>
        <taxon>Rhodonellum</taxon>
    </lineage>
</organism>
<proteinExistence type="predicted"/>
<protein>
    <submittedName>
        <fullName evidence="1">Uncharacterized protein</fullName>
    </submittedName>
</protein>
<reference evidence="1 2" key="1">
    <citation type="submission" date="2016-10" db="EMBL/GenBank/DDBJ databases">
        <authorList>
            <person name="Varghese N."/>
            <person name="Submissions S."/>
        </authorList>
    </citation>
    <scope>NUCLEOTIDE SEQUENCE [LARGE SCALE GENOMIC DNA]</scope>
    <source>
        <strain evidence="1 2">DSM 17997</strain>
    </source>
</reference>
<evidence type="ECO:0000313" key="1">
    <source>
        <dbReference type="EMBL" id="SDZ35259.1"/>
    </source>
</evidence>
<sequence length="122" mass="14581">MEQVKEKITETIIENILKFDNIIFQKELIYNNLSNEEKLDNNNYCFIFSTRSKEEVNSIYEKIQELAYSTNFGGNPYENNSYMKFKYNGIKYHINSPKNSNGDKNWNSYHKDSKTIITIYYN</sequence>
<name>A0A1H3SDT9_9BACT</name>
<dbReference type="EMBL" id="FNQC01000011">
    <property type="protein sequence ID" value="SDZ35259.1"/>
    <property type="molecule type" value="Genomic_DNA"/>
</dbReference>
<accession>A0A1H3SDT9</accession>
<dbReference type="Proteomes" id="UP000199663">
    <property type="component" value="Unassembled WGS sequence"/>
</dbReference>
<keyword evidence="2" id="KW-1185">Reference proteome</keyword>
<dbReference type="RefSeq" id="WP_019598740.1">
    <property type="nucleotide sequence ID" value="NZ_FNQC01000011.1"/>
</dbReference>